<feature type="region of interest" description="Disordered" evidence="1">
    <location>
        <begin position="129"/>
        <end position="154"/>
    </location>
</feature>
<dbReference type="KEGG" id="sre:PTSG_00523"/>
<dbReference type="RefSeq" id="XP_004999065.1">
    <property type="nucleotide sequence ID" value="XM_004999008.1"/>
</dbReference>
<dbReference type="InParanoid" id="F2TWQ0"/>
<dbReference type="Proteomes" id="UP000007799">
    <property type="component" value="Unassembled WGS sequence"/>
</dbReference>
<protein>
    <submittedName>
        <fullName evidence="2">Uncharacterized protein</fullName>
    </submittedName>
</protein>
<keyword evidence="3" id="KW-1185">Reference proteome</keyword>
<accession>F2TWQ0</accession>
<organism evidence="3">
    <name type="scientific">Salpingoeca rosetta (strain ATCC 50818 / BSB-021)</name>
    <dbReference type="NCBI Taxonomy" id="946362"/>
    <lineage>
        <taxon>Eukaryota</taxon>
        <taxon>Choanoflagellata</taxon>
        <taxon>Craspedida</taxon>
        <taxon>Salpingoecidae</taxon>
        <taxon>Salpingoeca</taxon>
    </lineage>
</organism>
<evidence type="ECO:0000313" key="2">
    <source>
        <dbReference type="EMBL" id="EGD72496.1"/>
    </source>
</evidence>
<feature type="compositionally biased region" description="Pro residues" evidence="1">
    <location>
        <begin position="77"/>
        <end position="90"/>
    </location>
</feature>
<dbReference type="GeneID" id="16067729"/>
<name>F2TWQ0_SALR5</name>
<feature type="region of interest" description="Disordered" evidence="1">
    <location>
        <begin position="68"/>
        <end position="98"/>
    </location>
</feature>
<evidence type="ECO:0000313" key="3">
    <source>
        <dbReference type="Proteomes" id="UP000007799"/>
    </source>
</evidence>
<gene>
    <name evidence="2" type="ORF">PTSG_00523</name>
</gene>
<sequence>MLFPLAAPRASLRCARASACVYILILRVQQLHLTVKHTTPHSKRTQSLHIAPAAPTIAPWILIDHPARQRRSKQSPHYPPVPPVLPPAPPTATAATTNRHTRVAVSPWRSSLHGFLFFFSKRELASHRIASNPRPHPSPPVPKARSPDHPRSSLTRVHCQEPACSLAQSQHSSYRANPAALFPSPVLQITAAVIINVALTAHPVPLNHPRTPVGAAAAPPHDCISTHLPFDETIG</sequence>
<dbReference type="AlphaFoldDB" id="F2TWQ0"/>
<dbReference type="EMBL" id="GL832955">
    <property type="protein sequence ID" value="EGD72496.1"/>
    <property type="molecule type" value="Genomic_DNA"/>
</dbReference>
<evidence type="ECO:0000256" key="1">
    <source>
        <dbReference type="SAM" id="MobiDB-lite"/>
    </source>
</evidence>
<proteinExistence type="predicted"/>
<reference evidence="2" key="1">
    <citation type="submission" date="2009-08" db="EMBL/GenBank/DDBJ databases">
        <title>Annotation of Salpingoeca rosetta.</title>
        <authorList>
            <consortium name="The Broad Institute Genome Sequencing Platform"/>
            <person name="Russ C."/>
            <person name="Cuomo C."/>
            <person name="Burger G."/>
            <person name="Gray M.W."/>
            <person name="Holland P.W.H."/>
            <person name="King N."/>
            <person name="Lang F.B.F."/>
            <person name="Roger A.J."/>
            <person name="Ruiz-Trillo I."/>
            <person name="Young S.K."/>
            <person name="Zeng Q."/>
            <person name="Gargeya S."/>
            <person name="Alvarado L."/>
            <person name="Berlin A."/>
            <person name="Chapman S.B."/>
            <person name="Chen Z."/>
            <person name="Freedman E."/>
            <person name="Gellesch M."/>
            <person name="Goldberg J."/>
            <person name="Griggs A."/>
            <person name="Gujja S."/>
            <person name="Heilman E."/>
            <person name="Heiman D."/>
            <person name="Howarth C."/>
            <person name="Mehta T."/>
            <person name="Neiman D."/>
            <person name="Pearson M."/>
            <person name="Roberts A."/>
            <person name="Saif S."/>
            <person name="Shea T."/>
            <person name="Shenoy N."/>
            <person name="Sisk P."/>
            <person name="Stolte C."/>
            <person name="Sykes S."/>
            <person name="White J."/>
            <person name="Yandava C."/>
            <person name="Haas B."/>
            <person name="Nusbaum C."/>
            <person name="Birren B."/>
        </authorList>
    </citation>
    <scope>NUCLEOTIDE SEQUENCE [LARGE SCALE GENOMIC DNA]</scope>
    <source>
        <strain evidence="2">ATCC 50818</strain>
    </source>
</reference>